<protein>
    <recommendedName>
        <fullName evidence="4">YD repeat protein</fullName>
    </recommendedName>
</protein>
<dbReference type="eggNOG" id="COG4257">
    <property type="taxonomic scope" value="Bacteria"/>
</dbReference>
<dbReference type="NCBIfam" id="TIGR01643">
    <property type="entry name" value="YD_repeat_2x"/>
    <property type="match status" value="1"/>
</dbReference>
<evidence type="ECO:0008006" key="4">
    <source>
        <dbReference type="Google" id="ProtNLM"/>
    </source>
</evidence>
<feature type="region of interest" description="Disordered" evidence="1">
    <location>
        <begin position="391"/>
        <end position="413"/>
    </location>
</feature>
<dbReference type="AlphaFoldDB" id="L7VRL1"/>
<evidence type="ECO:0000256" key="1">
    <source>
        <dbReference type="SAM" id="MobiDB-lite"/>
    </source>
</evidence>
<name>L7VRL1_THES1</name>
<feature type="compositionally biased region" description="Low complexity" evidence="1">
    <location>
        <begin position="391"/>
        <end position="405"/>
    </location>
</feature>
<organism evidence="2 3">
    <name type="scientific">Thermoclostridium stercorarium (strain ATCC 35414 / DSM 8532 / NCIMB 11754)</name>
    <name type="common">Clostridium stercorarium</name>
    <dbReference type="NCBI Taxonomy" id="1121335"/>
    <lineage>
        <taxon>Bacteria</taxon>
        <taxon>Bacillati</taxon>
        <taxon>Bacillota</taxon>
        <taxon>Clostridia</taxon>
        <taxon>Eubacteriales</taxon>
        <taxon>Oscillospiraceae</taxon>
        <taxon>Thermoclostridium</taxon>
    </lineage>
</organism>
<proteinExistence type="predicted"/>
<dbReference type="Pfam" id="PF05593">
    <property type="entry name" value="RHS_repeat"/>
    <property type="match status" value="1"/>
</dbReference>
<evidence type="ECO:0000313" key="3">
    <source>
        <dbReference type="Proteomes" id="UP000011220"/>
    </source>
</evidence>
<dbReference type="InterPro" id="IPR013783">
    <property type="entry name" value="Ig-like_fold"/>
</dbReference>
<dbReference type="KEGG" id="csd:Clst_2234"/>
<dbReference type="InterPro" id="IPR031325">
    <property type="entry name" value="RHS_repeat"/>
</dbReference>
<dbReference type="eggNOG" id="COG3209">
    <property type="taxonomic scope" value="Bacteria"/>
</dbReference>
<dbReference type="PATRIC" id="fig|1121335.3.peg.2343"/>
<dbReference type="GO" id="GO:0005509">
    <property type="term" value="F:calcium ion binding"/>
    <property type="evidence" value="ECO:0007669"/>
    <property type="project" value="InterPro"/>
</dbReference>
<dbReference type="InterPro" id="IPR015919">
    <property type="entry name" value="Cadherin-like_sf"/>
</dbReference>
<reference evidence="2 3" key="1">
    <citation type="journal article" date="2013" name="Genome Announc.">
        <title>Complete genome sequence of Clostridium stercorarium subsp. stercorarium strain DSM 8532, a thermophilic degrader of plant cell wall fibers.</title>
        <authorList>
            <person name="Poehlein A."/>
            <person name="Zverlov V.V."/>
            <person name="Daniel R."/>
            <person name="Schwarz W.H."/>
            <person name="Liebl W."/>
        </authorList>
    </citation>
    <scope>NUCLEOTIDE SEQUENCE [LARGE SCALE GENOMIC DNA]</scope>
    <source>
        <strain evidence="3">ATCC 35414 / DSM 8532 / NCIMB 11754</strain>
    </source>
</reference>
<keyword evidence="3" id="KW-1185">Reference proteome</keyword>
<dbReference type="RefSeq" id="WP_015359973.1">
    <property type="nucleotide sequence ID" value="NC_020134.1"/>
</dbReference>
<dbReference type="SUPFAM" id="SSF49313">
    <property type="entry name" value="Cadherin-like"/>
    <property type="match status" value="1"/>
</dbReference>
<dbReference type="Gene3D" id="2.60.40.10">
    <property type="entry name" value="Immunoglobulins"/>
    <property type="match status" value="2"/>
</dbReference>
<dbReference type="eggNOG" id="COG1404">
    <property type="taxonomic scope" value="Bacteria"/>
</dbReference>
<dbReference type="Pfam" id="PF05345">
    <property type="entry name" value="He_PIG"/>
    <property type="match status" value="1"/>
</dbReference>
<dbReference type="InterPro" id="IPR006530">
    <property type="entry name" value="YD"/>
</dbReference>
<evidence type="ECO:0000313" key="2">
    <source>
        <dbReference type="EMBL" id="AGC69294.1"/>
    </source>
</evidence>
<accession>L7VRL1</accession>
<dbReference type="EMBL" id="CP004044">
    <property type="protein sequence ID" value="AGC69294.1"/>
    <property type="molecule type" value="Genomic_DNA"/>
</dbReference>
<dbReference type="STRING" id="1121335.Cst_c23340"/>
<sequence>MNSIKTSFFILFLLITTLMYISGSFAVTYKYDDLDRLVEVVYDDGTTVKYTYDAAGNILKVEVTEPLKLQPIGDKTVNAGQLLTFTVSVTGNDNKKVIFAAYNLPEGAKFDTETGVFSWTPALKQVGVHKGIRFEALVGDIVLVEEITITVKGVNTPVGENVEVIDENSGTTVIFEKVHTPGATTVTVHNELPAGISSIVNTFPVYYNIETNAGFTGKARVKLKYDIRGFEENENDIRLYQFKDGKTIDITSPVNPGVGGNPDTKEKTIEGAVEHFCFFGIGIPNRAPVANAGDDKTFETRSDDGVKVTLDGSLSYDPDASLKGLREPDLNPDGRNIVRYKWTGPFGEAEGVKPNVVMPPGIWECRLIVSDGWLESEDTVIIHVKKITENGSSSGDSGKSNNNNDSGDKNIGEKEWDIGKQDKVYSSFPYAVFSGSGKIPLSVYGLDIEISGDIHTNNNFLFHGFNFSVDGICKAAGEIVTLGKHINVKNRQAGAEFIGMPEWADDIKSEILKNGIRYFANKSYSGSRASITAPLAVDGDVTINCESLDISAGIFATGGISLNVSRLKGIEGGKIVICSEKGNIEINASKFELNGLIYAPKGTVVINAGEFILSGHIIADTIIKNEISK</sequence>
<dbReference type="KEGG" id="css:Cst_c23340"/>
<gene>
    <name evidence="2" type="ordered locus">Cst_c23340</name>
</gene>
<dbReference type="Proteomes" id="UP000011220">
    <property type="component" value="Chromosome"/>
</dbReference>
<dbReference type="GO" id="GO:0016020">
    <property type="term" value="C:membrane"/>
    <property type="evidence" value="ECO:0007669"/>
    <property type="project" value="InterPro"/>
</dbReference>